<feature type="domain" description="MacB-like periplasmic core" evidence="8">
    <location>
        <begin position="20"/>
        <end position="236"/>
    </location>
</feature>
<evidence type="ECO:0000256" key="5">
    <source>
        <dbReference type="ARBA" id="ARBA00023136"/>
    </source>
</evidence>
<feature type="transmembrane region" description="Helical" evidence="6">
    <location>
        <begin position="435"/>
        <end position="456"/>
    </location>
</feature>
<evidence type="ECO:0000313" key="9">
    <source>
        <dbReference type="EMBL" id="KEO71683.1"/>
    </source>
</evidence>
<dbReference type="Pfam" id="PF12704">
    <property type="entry name" value="MacB_PCD"/>
    <property type="match status" value="1"/>
</dbReference>
<dbReference type="OrthoDB" id="5933722at2"/>
<feature type="transmembrane region" description="Helical" evidence="6">
    <location>
        <begin position="21"/>
        <end position="42"/>
    </location>
</feature>
<feature type="domain" description="ABC3 transporter permease C-terminal" evidence="7">
    <location>
        <begin position="300"/>
        <end position="415"/>
    </location>
</feature>
<dbReference type="RefSeq" id="WP_035079725.1">
    <property type="nucleotide sequence ID" value="NZ_JMIH01000041.1"/>
</dbReference>
<evidence type="ECO:0000313" key="10">
    <source>
        <dbReference type="Proteomes" id="UP000027821"/>
    </source>
</evidence>
<organism evidence="9 10">
    <name type="scientific">Anditalea andensis</name>
    <dbReference type="NCBI Taxonomy" id="1048983"/>
    <lineage>
        <taxon>Bacteria</taxon>
        <taxon>Pseudomonadati</taxon>
        <taxon>Bacteroidota</taxon>
        <taxon>Cytophagia</taxon>
        <taxon>Cytophagales</taxon>
        <taxon>Cytophagaceae</taxon>
        <taxon>Anditalea</taxon>
    </lineage>
</organism>
<comment type="caution">
    <text evidence="9">The sequence shown here is derived from an EMBL/GenBank/DDBJ whole genome shotgun (WGS) entry which is preliminary data.</text>
</comment>
<dbReference type="GO" id="GO:0005886">
    <property type="term" value="C:plasma membrane"/>
    <property type="evidence" value="ECO:0007669"/>
    <property type="project" value="UniProtKB-SubCell"/>
</dbReference>
<accession>A0A074KVS3</accession>
<evidence type="ECO:0000256" key="6">
    <source>
        <dbReference type="SAM" id="Phobius"/>
    </source>
</evidence>
<feature type="transmembrane region" description="Helical" evidence="6">
    <location>
        <begin position="694"/>
        <end position="718"/>
    </location>
</feature>
<reference evidence="9 10" key="1">
    <citation type="submission" date="2014-04" db="EMBL/GenBank/DDBJ databases">
        <title>Characterization and application of a salt tolerant electro-active bacterium.</title>
        <authorList>
            <person name="Yang L."/>
            <person name="Wei S."/>
            <person name="Tay Q.X.M."/>
        </authorList>
    </citation>
    <scope>NUCLEOTIDE SEQUENCE [LARGE SCALE GENOMIC DNA]</scope>
    <source>
        <strain evidence="9 10">LY1</strain>
    </source>
</reference>
<dbReference type="AlphaFoldDB" id="A0A074KVS3"/>
<keyword evidence="2" id="KW-1003">Cell membrane</keyword>
<evidence type="ECO:0000256" key="2">
    <source>
        <dbReference type="ARBA" id="ARBA00022475"/>
    </source>
</evidence>
<keyword evidence="10" id="KW-1185">Reference proteome</keyword>
<evidence type="ECO:0000259" key="8">
    <source>
        <dbReference type="Pfam" id="PF12704"/>
    </source>
</evidence>
<dbReference type="PANTHER" id="PTHR30572">
    <property type="entry name" value="MEMBRANE COMPONENT OF TRANSPORTER-RELATED"/>
    <property type="match status" value="1"/>
</dbReference>
<dbReference type="STRING" id="1048983.EL17_23290"/>
<keyword evidence="4 6" id="KW-1133">Transmembrane helix</keyword>
<evidence type="ECO:0000256" key="4">
    <source>
        <dbReference type="ARBA" id="ARBA00022989"/>
    </source>
</evidence>
<feature type="domain" description="ABC3 transporter permease C-terminal" evidence="7">
    <location>
        <begin position="697"/>
        <end position="808"/>
    </location>
</feature>
<feature type="transmembrane region" description="Helical" evidence="6">
    <location>
        <begin position="785"/>
        <end position="807"/>
    </location>
</feature>
<dbReference type="Pfam" id="PF02687">
    <property type="entry name" value="FtsX"/>
    <property type="match status" value="2"/>
</dbReference>
<gene>
    <name evidence="9" type="ORF">EL17_23290</name>
</gene>
<feature type="transmembrane region" description="Helical" evidence="6">
    <location>
        <begin position="341"/>
        <end position="367"/>
    </location>
</feature>
<keyword evidence="5 6" id="KW-0472">Membrane</keyword>
<feature type="transmembrane region" description="Helical" evidence="6">
    <location>
        <begin position="746"/>
        <end position="765"/>
    </location>
</feature>
<dbReference type="InterPro" id="IPR025857">
    <property type="entry name" value="MacB_PCD"/>
</dbReference>
<feature type="transmembrane region" description="Helical" evidence="6">
    <location>
        <begin position="294"/>
        <end position="316"/>
    </location>
</feature>
<dbReference type="Proteomes" id="UP000027821">
    <property type="component" value="Unassembled WGS sequence"/>
</dbReference>
<comment type="subcellular location">
    <subcellularLocation>
        <location evidence="1">Cell membrane</location>
        <topology evidence="1">Multi-pass membrane protein</topology>
    </subcellularLocation>
</comment>
<name>A0A074KVS3_9BACT</name>
<dbReference type="eggNOG" id="COG0577">
    <property type="taxonomic scope" value="Bacteria"/>
</dbReference>
<dbReference type="InterPro" id="IPR003838">
    <property type="entry name" value="ABC3_permease_C"/>
</dbReference>
<proteinExistence type="predicted"/>
<evidence type="ECO:0000256" key="1">
    <source>
        <dbReference type="ARBA" id="ARBA00004651"/>
    </source>
</evidence>
<dbReference type="EMBL" id="JMIH01000041">
    <property type="protein sequence ID" value="KEO71683.1"/>
    <property type="molecule type" value="Genomic_DNA"/>
</dbReference>
<sequence length="817" mass="91507">MHGNILKIAFRNFWKSKSISLINILGFSMGIAICMVISLFLVNELSYDHHHERADRIYRTNTTLWYGGNHLNMVYAPAPLAETLKTEFPEVEAAVHFRNQGAFLVKREEENIKEGKVIFAGKDFFRIFTVPILEGAAKGALDQPRTMAVSRQIAEKFFPGEEAVGKQLILNNHVAYQITAVYENMPTTSHFDFNMILAAEGLSEAKSDFWLANNFQTYLLLQPGADPAALQSKLRGLVDKHISPAFSQIIGEETTLDKFEAAGNKLEYTLQPLLDIHLQSDLMGEFEPNFSITYIYMFGAIALFILLLACINFMNLSTAKSATRAKEVGVRKVMGSSRKDLIGQFMLETILMSLVSFAVATVLASLLLPFFNEISGRTLTVPFTSPIFYMVVLSGVVLVGIVAGIYPSFFLSGFSPAKVLKGNVALGMKSGTIRSSLVVFQFAVSIILIFATLVVFNQLNFIQNKNLGFNKDQVIMIEDIYTLGDQVHSFKNELVQSDLIEQGTLSSFLPVWGTSRSDNPWWVEGKDPQLPENMVSSQNWSVDVDYIETLNMNILEGRNFSLDFPSDTNSVILNESAVRHFGFQGDPIGQRVATFDGDEAGFDKDNLLYKTVIGVVENFHFESLKENIGPVMIYLQLKPQGYASFRFQAQSTGEVVELIETKWKAMAPGQPFNYSFLDERFDRMYEAETRIGKVFLVFTCFAIFIACLGLFALTAFTAEQRRKEIGIRKALGADTISIVYLLSKEYTRLVVISFVIGAPLAWIGMGKWLESYQYRTEMGWEVFTFSVGLVILVAWAVMGYQSIRAALANPIKSLRSE</sequence>
<evidence type="ECO:0000256" key="3">
    <source>
        <dbReference type="ARBA" id="ARBA00022692"/>
    </source>
</evidence>
<dbReference type="PANTHER" id="PTHR30572:SF18">
    <property type="entry name" value="ABC-TYPE MACROLIDE FAMILY EXPORT SYSTEM PERMEASE COMPONENT 2"/>
    <property type="match status" value="1"/>
</dbReference>
<protein>
    <submittedName>
        <fullName evidence="9">ABC transporter permease</fullName>
    </submittedName>
</protein>
<dbReference type="GO" id="GO:0022857">
    <property type="term" value="F:transmembrane transporter activity"/>
    <property type="evidence" value="ECO:0007669"/>
    <property type="project" value="TreeGrafter"/>
</dbReference>
<feature type="transmembrane region" description="Helical" evidence="6">
    <location>
        <begin position="387"/>
        <end position="414"/>
    </location>
</feature>
<evidence type="ECO:0000259" key="7">
    <source>
        <dbReference type="Pfam" id="PF02687"/>
    </source>
</evidence>
<dbReference type="InterPro" id="IPR050250">
    <property type="entry name" value="Macrolide_Exporter_MacB"/>
</dbReference>
<keyword evidence="3 6" id="KW-0812">Transmembrane</keyword>